<proteinExistence type="predicted"/>
<keyword evidence="2" id="KW-1185">Reference proteome</keyword>
<protein>
    <submittedName>
        <fullName evidence="1">Uncharacterized protein</fullName>
    </submittedName>
</protein>
<dbReference type="EMBL" id="CDMY01000055">
    <property type="protein sequence ID" value="CEL92205.1"/>
    <property type="molecule type" value="Genomic_DNA"/>
</dbReference>
<dbReference type="InParanoid" id="A0A0G4E8N9"/>
<dbReference type="PhylomeDB" id="A0A0G4E8N9"/>
<organism evidence="1 2">
    <name type="scientific">Vitrella brassicaformis (strain CCMP3155)</name>
    <dbReference type="NCBI Taxonomy" id="1169540"/>
    <lineage>
        <taxon>Eukaryota</taxon>
        <taxon>Sar</taxon>
        <taxon>Alveolata</taxon>
        <taxon>Colpodellida</taxon>
        <taxon>Vitrellaceae</taxon>
        <taxon>Vitrella</taxon>
    </lineage>
</organism>
<dbReference type="Proteomes" id="UP000041254">
    <property type="component" value="Unassembled WGS sequence"/>
</dbReference>
<dbReference type="VEuPathDB" id="CryptoDB:Vbra_10943"/>
<gene>
    <name evidence="1" type="ORF">Vbra_10943</name>
</gene>
<name>A0A0G4E8N9_VITBC</name>
<evidence type="ECO:0000313" key="1">
    <source>
        <dbReference type="EMBL" id="CEL92205.1"/>
    </source>
</evidence>
<accession>A0A0G4E8N9</accession>
<evidence type="ECO:0000313" key="2">
    <source>
        <dbReference type="Proteomes" id="UP000041254"/>
    </source>
</evidence>
<reference evidence="1 2" key="1">
    <citation type="submission" date="2014-11" db="EMBL/GenBank/DDBJ databases">
        <authorList>
            <person name="Zhu J."/>
            <person name="Qi W."/>
            <person name="Song R."/>
        </authorList>
    </citation>
    <scope>NUCLEOTIDE SEQUENCE [LARGE SCALE GENOMIC DNA]</scope>
</reference>
<dbReference type="AlphaFoldDB" id="A0A0G4E8N9"/>
<sequence>MSLCDVHFADISVTHGVRLCSLSVALSLKTASHTLNDPTRRPALVTQIDKQPPTEIPKGVKLPVVLQQRIERAMQPEDLHDLLAFDIPDVAGALKTAYMLERCSGHWKVMKAFIALAFIYRLTPNATRPLMVSADSLPTTLEFDELPLTMAAYKTFGHLLSHRGTSLALRRAANGAYRIGDHSFRVVPLSELRAEHPYRSGYKDSDPAIRWGHYLYPSFTAFITRTVLIQWCYQKGVVRKPLGTARVGRDDTRYRSLLTAPSIEGYKTVDYMYTVHVRGQEGYYRRRLIVLKGTGGTDTIVAFLWVSDGCISLFTTEAPTKGRHVATAAAARPLLASYGLDQRMLG</sequence>